<evidence type="ECO:0000313" key="3">
    <source>
        <dbReference type="EMBL" id="VDD95213.1"/>
    </source>
</evidence>
<accession>A0A0N4VIG8</accession>
<dbReference type="Proteomes" id="UP000274131">
    <property type="component" value="Unassembled WGS sequence"/>
</dbReference>
<organism evidence="5">
    <name type="scientific">Enterobius vermicularis</name>
    <name type="common">Human pinworm</name>
    <dbReference type="NCBI Taxonomy" id="51028"/>
    <lineage>
        <taxon>Eukaryota</taxon>
        <taxon>Metazoa</taxon>
        <taxon>Ecdysozoa</taxon>
        <taxon>Nematoda</taxon>
        <taxon>Chromadorea</taxon>
        <taxon>Rhabditida</taxon>
        <taxon>Spirurina</taxon>
        <taxon>Oxyuridomorpha</taxon>
        <taxon>Oxyuroidea</taxon>
        <taxon>Oxyuridae</taxon>
        <taxon>Enterobius</taxon>
    </lineage>
</organism>
<keyword evidence="2" id="KW-0732">Signal</keyword>
<dbReference type="EMBL" id="UXUI01010421">
    <property type="protein sequence ID" value="VDD95213.1"/>
    <property type="molecule type" value="Genomic_DNA"/>
</dbReference>
<reference evidence="5" key="1">
    <citation type="submission" date="2017-02" db="UniProtKB">
        <authorList>
            <consortium name="WormBaseParasite"/>
        </authorList>
    </citation>
    <scope>IDENTIFICATION</scope>
</reference>
<feature type="signal peptide" evidence="2">
    <location>
        <begin position="1"/>
        <end position="21"/>
    </location>
</feature>
<sequence length="286" mass="30870">MQLEGAFLAILAGLSFTKVWGKSIPESTNSIKGRVKKQIGFENYGGIHIISPFETCEGLDYGVHSFGCSPNYVISLPDNCINAICPIGLVFDGQTHQCAPMIQVIECEEEPFPPTPLPTASPTEKLPVVKAVSEHPRTAPMLLQNPLKGGRNANVGGARTESTVRDVLDSFALVDPGRPSNFNARSLLQPTTATKPPDVIDYTKRMATRRTTTSTATTTTTTMPTTTAAPYTDKPQTSVVHTSTITIQYSKDVLQMLAVRIVEEGFVTPVTQLATSSCLTKTAWVL</sequence>
<feature type="compositionally biased region" description="Low complexity" evidence="1">
    <location>
        <begin position="210"/>
        <end position="232"/>
    </location>
</feature>
<keyword evidence="4" id="KW-1185">Reference proteome</keyword>
<evidence type="ECO:0000313" key="4">
    <source>
        <dbReference type="Proteomes" id="UP000274131"/>
    </source>
</evidence>
<dbReference type="SUPFAM" id="SSF57625">
    <property type="entry name" value="Invertebrate chitin-binding proteins"/>
    <property type="match status" value="1"/>
</dbReference>
<gene>
    <name evidence="3" type="ORF">EVEC_LOCUS9964</name>
</gene>
<evidence type="ECO:0000256" key="2">
    <source>
        <dbReference type="SAM" id="SignalP"/>
    </source>
</evidence>
<protein>
    <submittedName>
        <fullName evidence="5">Chitin-binding type-2 domain-containing protein</fullName>
    </submittedName>
</protein>
<dbReference type="InterPro" id="IPR036508">
    <property type="entry name" value="Chitin-bd_dom_sf"/>
</dbReference>
<evidence type="ECO:0000313" key="5">
    <source>
        <dbReference type="WBParaSite" id="EVEC_0001062101-mRNA-1"/>
    </source>
</evidence>
<dbReference type="GO" id="GO:0008061">
    <property type="term" value="F:chitin binding"/>
    <property type="evidence" value="ECO:0007669"/>
    <property type="project" value="InterPro"/>
</dbReference>
<reference evidence="3 4" key="2">
    <citation type="submission" date="2018-10" db="EMBL/GenBank/DDBJ databases">
        <authorList>
            <consortium name="Pathogen Informatics"/>
        </authorList>
    </citation>
    <scope>NUCLEOTIDE SEQUENCE [LARGE SCALE GENOMIC DNA]</scope>
</reference>
<dbReference type="AlphaFoldDB" id="A0A0N4VIG8"/>
<feature type="region of interest" description="Disordered" evidence="1">
    <location>
        <begin position="210"/>
        <end position="234"/>
    </location>
</feature>
<proteinExistence type="predicted"/>
<evidence type="ECO:0000256" key="1">
    <source>
        <dbReference type="SAM" id="MobiDB-lite"/>
    </source>
</evidence>
<feature type="chain" id="PRO_5043122958" evidence="2">
    <location>
        <begin position="22"/>
        <end position="286"/>
    </location>
</feature>
<dbReference type="WBParaSite" id="EVEC_0001062101-mRNA-1">
    <property type="protein sequence ID" value="EVEC_0001062101-mRNA-1"/>
    <property type="gene ID" value="EVEC_0001062101"/>
</dbReference>
<name>A0A0N4VIG8_ENTVE</name>